<evidence type="ECO:0000313" key="1">
    <source>
        <dbReference type="EMBL" id="MRY56585.1"/>
    </source>
</evidence>
<comment type="caution">
    <text evidence="1">The sequence shown here is derived from an EMBL/GenBank/DDBJ whole genome shotgun (WGS) entry which is preliminary data.</text>
</comment>
<dbReference type="Proteomes" id="UP000463337">
    <property type="component" value="Unassembled WGS sequence"/>
</dbReference>
<gene>
    <name evidence="1" type="ORF">GKD59_01350</name>
</gene>
<organism evidence="1 2">
    <name type="scientific">Parabacteroides distasonis</name>
    <dbReference type="NCBI Taxonomy" id="823"/>
    <lineage>
        <taxon>Bacteria</taxon>
        <taxon>Pseudomonadati</taxon>
        <taxon>Bacteroidota</taxon>
        <taxon>Bacteroidia</taxon>
        <taxon>Bacteroidales</taxon>
        <taxon>Tannerellaceae</taxon>
        <taxon>Parabacteroides</taxon>
    </lineage>
</organism>
<reference evidence="1 2" key="1">
    <citation type="journal article" date="2019" name="Nat. Med.">
        <title>A library of human gut bacterial isolates paired with longitudinal multiomics data enables mechanistic microbiome research.</title>
        <authorList>
            <person name="Poyet M."/>
            <person name="Groussin M."/>
            <person name="Gibbons S.M."/>
            <person name="Avila-Pacheco J."/>
            <person name="Jiang X."/>
            <person name="Kearney S.M."/>
            <person name="Perrotta A.R."/>
            <person name="Berdy B."/>
            <person name="Zhao S."/>
            <person name="Lieberman T.D."/>
            <person name="Swanson P.K."/>
            <person name="Smith M."/>
            <person name="Roesemann S."/>
            <person name="Alexander J.E."/>
            <person name="Rich S.A."/>
            <person name="Livny J."/>
            <person name="Vlamakis H."/>
            <person name="Clish C."/>
            <person name="Bullock K."/>
            <person name="Deik A."/>
            <person name="Scott J."/>
            <person name="Pierce K.A."/>
            <person name="Xavier R.J."/>
            <person name="Alm E.J."/>
        </authorList>
    </citation>
    <scope>NUCLEOTIDE SEQUENCE [LARGE SCALE GENOMIC DNA]</scope>
    <source>
        <strain evidence="1 2">BIOML-A41</strain>
    </source>
</reference>
<sequence>MFIGCIGCKHSVNQDNGSITINVSENYPKKALILQDFLDVEYIPLETKDEFLTSGIVQAIGKKIILIRNTNRAGSGDIFIFDREGKGLRRINRRGPGNEEYTNITGRIVLDEDNDELFVSCIDLRRVFVYDLYGNFRRSFKYIEGEDSSSRWKTEIFYDPIYNFDQNNLICHDNSNGRNFVGKGSNLQVDVEPRNIFWIISKQDGRITREIKIPFEKKILQVLFSNAGIGVVLNPGLIPYKNHWLLVEPSSDTIYNYSTNHDMEPFIVRTPSVQLMNPEVFIFPGVITNHYYFLQTVKKEYDATDPKSGLKKNNLVYDRQKKKIFEYIVYNDDYIYRRPLKNLTDAPFELTVINNDEIAFVEKIEAFELVEAYQKNKLKGKLKEIAAGLHEESNPVIMIAKYKK</sequence>
<dbReference type="InterPro" id="IPR011042">
    <property type="entry name" value="6-blade_b-propeller_TolB-like"/>
</dbReference>
<accession>A0A6I2MUZ2</accession>
<proteinExistence type="predicted"/>
<dbReference type="EMBL" id="WKLT01000001">
    <property type="protein sequence ID" value="MRY56585.1"/>
    <property type="molecule type" value="Genomic_DNA"/>
</dbReference>
<dbReference type="InterPro" id="IPR011044">
    <property type="entry name" value="Quino_amine_DH_bsu"/>
</dbReference>
<dbReference type="Pfam" id="PF17170">
    <property type="entry name" value="DUF5128"/>
    <property type="match status" value="1"/>
</dbReference>
<protein>
    <submittedName>
        <fullName evidence="1">6-bladed beta-propeller</fullName>
    </submittedName>
</protein>
<name>A0A6I2MUZ2_PARDI</name>
<dbReference type="Gene3D" id="2.120.10.30">
    <property type="entry name" value="TolB, C-terminal domain"/>
    <property type="match status" value="1"/>
</dbReference>
<dbReference type="SUPFAM" id="SSF50969">
    <property type="entry name" value="YVTN repeat-like/Quinoprotein amine dehydrogenase"/>
    <property type="match status" value="1"/>
</dbReference>
<evidence type="ECO:0000313" key="2">
    <source>
        <dbReference type="Proteomes" id="UP000463337"/>
    </source>
</evidence>
<dbReference type="AlphaFoldDB" id="A0A6I2MUZ2"/>